<name>A0A0H5C5G4_CYBJN</name>
<dbReference type="EMBL" id="CDQK01000004">
    <property type="protein sequence ID" value="CEP23211.1"/>
    <property type="molecule type" value="Genomic_DNA"/>
</dbReference>
<proteinExistence type="predicted"/>
<sequence>MLDLLRTTPDFHSEDLNDELSIIMERLIDVQSQQTDLLEEHRDYFIDVDAQARKLLLLVKEAKFLNDETNRFLRHLSSTSDSDSMLFKIVTQDMMNKNGSFIGKRKRLERSKVAVLEQW</sequence>
<dbReference type="AlphaFoldDB" id="A0A0H5C5G4"/>
<evidence type="ECO:0000313" key="1">
    <source>
        <dbReference type="EMBL" id="CEP23211.1"/>
    </source>
</evidence>
<evidence type="ECO:0000313" key="2">
    <source>
        <dbReference type="Proteomes" id="UP000038830"/>
    </source>
</evidence>
<reference evidence="2" key="1">
    <citation type="journal article" date="2015" name="J. Biotechnol.">
        <title>The structure of the Cyberlindnera jadinii genome and its relation to Candida utilis analyzed by the occurrence of single nucleotide polymorphisms.</title>
        <authorList>
            <person name="Rupp O."/>
            <person name="Brinkrolf K."/>
            <person name="Buerth C."/>
            <person name="Kunigo M."/>
            <person name="Schneider J."/>
            <person name="Jaenicke S."/>
            <person name="Goesmann A."/>
            <person name="Puehler A."/>
            <person name="Jaeger K.-E."/>
            <person name="Ernst J.F."/>
        </authorList>
    </citation>
    <scope>NUCLEOTIDE SEQUENCE [LARGE SCALE GENOMIC DNA]</scope>
    <source>
        <strain evidence="2">ATCC 18201 / CBS 1600 / BCRC 20928 / JCM 3617 / NBRC 0987 / NRRL Y-1542</strain>
    </source>
</reference>
<dbReference type="Proteomes" id="UP000038830">
    <property type="component" value="Unassembled WGS sequence"/>
</dbReference>
<organism evidence="1 2">
    <name type="scientific">Cyberlindnera jadinii (strain ATCC 18201 / CBS 1600 / BCRC 20928 / JCM 3617 / NBRC 0987 / NRRL Y-1542)</name>
    <name type="common">Torula yeast</name>
    <name type="synonym">Candida utilis</name>
    <dbReference type="NCBI Taxonomy" id="983966"/>
    <lineage>
        <taxon>Eukaryota</taxon>
        <taxon>Fungi</taxon>
        <taxon>Dikarya</taxon>
        <taxon>Ascomycota</taxon>
        <taxon>Saccharomycotina</taxon>
        <taxon>Saccharomycetes</taxon>
        <taxon>Phaffomycetales</taxon>
        <taxon>Phaffomycetaceae</taxon>
        <taxon>Cyberlindnera</taxon>
    </lineage>
</organism>
<gene>
    <name evidence="1" type="ORF">BN1211_3744</name>
</gene>
<accession>A0A0H5C5G4</accession>
<protein>
    <submittedName>
        <fullName evidence="1">Uncharacterized protein</fullName>
    </submittedName>
</protein>